<organism evidence="1 2">
    <name type="scientific">Bartonella taylorii 8TBB</name>
    <dbReference type="NCBI Taxonomy" id="1094560"/>
    <lineage>
        <taxon>Bacteria</taxon>
        <taxon>Pseudomonadati</taxon>
        <taxon>Pseudomonadota</taxon>
        <taxon>Alphaproteobacteria</taxon>
        <taxon>Hyphomicrobiales</taxon>
        <taxon>Bartonellaceae</taxon>
        <taxon>Bartonella</taxon>
    </lineage>
</organism>
<reference evidence="1 2" key="1">
    <citation type="submission" date="2012-03" db="EMBL/GenBank/DDBJ databases">
        <title>The Genome Sequence of Bartonella taylorii 8TBB.</title>
        <authorList>
            <consortium name="The Broad Institute Genome Sequencing Platform"/>
            <consortium name="The Broad Institute Genome Sequencing Center for Infectious Disease"/>
            <person name="Feldgarden M."/>
            <person name="Kirby J."/>
            <person name="Kosoy M."/>
            <person name="Birtles R."/>
            <person name="Probert W.S."/>
            <person name="Chiaraviglio L."/>
            <person name="Young S.K."/>
            <person name="Zeng Q."/>
            <person name="Gargeya S."/>
            <person name="Fitzgerald M."/>
            <person name="Haas B."/>
            <person name="Abouelleil A."/>
            <person name="Alvarado L."/>
            <person name="Arachchi H.M."/>
            <person name="Berlin A."/>
            <person name="Chapman S.B."/>
            <person name="Gearin G."/>
            <person name="Goldberg J."/>
            <person name="Griggs A."/>
            <person name="Gujja S."/>
            <person name="Hansen M."/>
            <person name="Heiman D."/>
            <person name="Howarth C."/>
            <person name="Larimer J."/>
            <person name="Lui A."/>
            <person name="MacDonald P.J.P."/>
            <person name="McCowen C."/>
            <person name="Montmayeur A."/>
            <person name="Murphy C."/>
            <person name="Neiman D."/>
            <person name="Pearson M."/>
            <person name="Priest M."/>
            <person name="Roberts A."/>
            <person name="Saif S."/>
            <person name="Shea T."/>
            <person name="Sisk P."/>
            <person name="Stolte C."/>
            <person name="Sykes S."/>
            <person name="Wortman J."/>
            <person name="Nusbaum C."/>
            <person name="Birren B."/>
        </authorList>
    </citation>
    <scope>NUCLEOTIDE SEQUENCE [LARGE SCALE GENOMIC DNA]</scope>
    <source>
        <strain evidence="1 2">8TBB</strain>
    </source>
</reference>
<proteinExistence type="predicted"/>
<dbReference type="EMBL" id="AIMD01000036">
    <property type="protein sequence ID" value="EJF93813.1"/>
    <property type="molecule type" value="Genomic_DNA"/>
</dbReference>
<sequence>MKQILKLLSGLILLNIAGCNIDKPSPGALSMWEKPGADFTEIGKALLECGMPTPYDVDPESENISINAKATIHACMIQAGFHYKGRGNWCYTFKEENLPICRPGAVIPRPSVKKRLNSPFCKKYKNAPECQP</sequence>
<accession>A0A9P2RYV8</accession>
<keyword evidence="2" id="KW-1185">Reference proteome</keyword>
<dbReference type="AlphaFoldDB" id="A0A9P2RYV8"/>
<name>A0A9P2RYV8_BARTA</name>
<gene>
    <name evidence="1" type="ORF">ME9_01283</name>
</gene>
<dbReference type="OrthoDB" id="7923301at2"/>
<protein>
    <recommendedName>
        <fullName evidence="3">Phage protein</fullName>
    </recommendedName>
</protein>
<dbReference type="RefSeq" id="WP_004860390.1">
    <property type="nucleotide sequence ID" value="NZ_JH725052.1"/>
</dbReference>
<evidence type="ECO:0008006" key="3">
    <source>
        <dbReference type="Google" id="ProtNLM"/>
    </source>
</evidence>
<evidence type="ECO:0000313" key="2">
    <source>
        <dbReference type="Proteomes" id="UP000002648"/>
    </source>
</evidence>
<evidence type="ECO:0000313" key="1">
    <source>
        <dbReference type="EMBL" id="EJF93813.1"/>
    </source>
</evidence>
<dbReference type="Proteomes" id="UP000002648">
    <property type="component" value="Unassembled WGS sequence"/>
</dbReference>
<comment type="caution">
    <text evidence="1">The sequence shown here is derived from an EMBL/GenBank/DDBJ whole genome shotgun (WGS) entry which is preliminary data.</text>
</comment>